<dbReference type="KEGG" id="dja:HY57_20410"/>
<proteinExistence type="predicted"/>
<dbReference type="EC" id="2.7.11.1" evidence="1"/>
<dbReference type="HOGENOM" id="CLU_1249104_0_0_6"/>
<accession>A0A075K5P5</accession>
<evidence type="ECO:0000313" key="11">
    <source>
        <dbReference type="Proteomes" id="UP000027987"/>
    </source>
</evidence>
<dbReference type="SUPFAM" id="SSF56112">
    <property type="entry name" value="Protein kinase-like (PK-like)"/>
    <property type="match status" value="1"/>
</dbReference>
<dbReference type="Gene3D" id="1.10.510.10">
    <property type="entry name" value="Transferase(Phosphotransferase) domain 1"/>
    <property type="match status" value="1"/>
</dbReference>
<evidence type="ECO:0000256" key="7">
    <source>
        <dbReference type="ARBA" id="ARBA00047899"/>
    </source>
</evidence>
<name>A0A075K5P5_9GAMM</name>
<evidence type="ECO:0000256" key="4">
    <source>
        <dbReference type="ARBA" id="ARBA00022741"/>
    </source>
</evidence>
<dbReference type="AlphaFoldDB" id="A0A075K5P5"/>
<keyword evidence="4" id="KW-0547">Nucleotide-binding</keyword>
<dbReference type="STRING" id="1217721.HY57_20410"/>
<evidence type="ECO:0000256" key="6">
    <source>
        <dbReference type="ARBA" id="ARBA00022840"/>
    </source>
</evidence>
<dbReference type="Proteomes" id="UP000027987">
    <property type="component" value="Chromosome"/>
</dbReference>
<keyword evidence="6" id="KW-0067">ATP-binding</keyword>
<gene>
    <name evidence="10" type="ORF">HY57_20410</name>
</gene>
<evidence type="ECO:0000259" key="9">
    <source>
        <dbReference type="Pfam" id="PF01163"/>
    </source>
</evidence>
<dbReference type="GO" id="GO:0004674">
    <property type="term" value="F:protein serine/threonine kinase activity"/>
    <property type="evidence" value="ECO:0007669"/>
    <property type="project" value="UniProtKB-KW"/>
</dbReference>
<feature type="domain" description="RIO-type" evidence="9">
    <location>
        <begin position="34"/>
        <end position="153"/>
    </location>
</feature>
<dbReference type="InterPro" id="IPR011009">
    <property type="entry name" value="Kinase-like_dom_sf"/>
</dbReference>
<comment type="catalytic activity">
    <reaction evidence="7">
        <text>L-threonyl-[protein] + ATP = O-phospho-L-threonyl-[protein] + ADP + H(+)</text>
        <dbReference type="Rhea" id="RHEA:46608"/>
        <dbReference type="Rhea" id="RHEA-COMP:11060"/>
        <dbReference type="Rhea" id="RHEA-COMP:11605"/>
        <dbReference type="ChEBI" id="CHEBI:15378"/>
        <dbReference type="ChEBI" id="CHEBI:30013"/>
        <dbReference type="ChEBI" id="CHEBI:30616"/>
        <dbReference type="ChEBI" id="CHEBI:61977"/>
        <dbReference type="ChEBI" id="CHEBI:456216"/>
        <dbReference type="EC" id="2.7.11.1"/>
    </reaction>
</comment>
<dbReference type="EMBL" id="CP008884">
    <property type="protein sequence ID" value="AIF49455.1"/>
    <property type="molecule type" value="Genomic_DNA"/>
</dbReference>
<dbReference type="Pfam" id="PF01163">
    <property type="entry name" value="RIO1"/>
    <property type="match status" value="1"/>
</dbReference>
<keyword evidence="2 10" id="KW-0723">Serine/threonine-protein kinase</keyword>
<dbReference type="RefSeq" id="WP_019465215.1">
    <property type="nucleotide sequence ID" value="NZ_ALOY01000151.1"/>
</dbReference>
<dbReference type="OrthoDB" id="212517at2"/>
<evidence type="ECO:0000256" key="8">
    <source>
        <dbReference type="ARBA" id="ARBA00048679"/>
    </source>
</evidence>
<evidence type="ECO:0000256" key="2">
    <source>
        <dbReference type="ARBA" id="ARBA00022527"/>
    </source>
</evidence>
<dbReference type="InterPro" id="IPR018934">
    <property type="entry name" value="RIO_dom"/>
</dbReference>
<keyword evidence="3" id="KW-0808">Transferase</keyword>
<evidence type="ECO:0000313" key="10">
    <source>
        <dbReference type="EMBL" id="AIF49455.1"/>
    </source>
</evidence>
<reference evidence="10 11" key="1">
    <citation type="submission" date="2014-07" db="EMBL/GenBank/DDBJ databases">
        <title>Complete Genome Sequence of Dyella japonica Strain A8 Isolated from Malaysian Tropical Soil.</title>
        <authorList>
            <person name="Hui R.K.H."/>
            <person name="Chen J.-W."/>
            <person name="Chan K.-G."/>
            <person name="Leung F.C.C."/>
        </authorList>
    </citation>
    <scope>NUCLEOTIDE SEQUENCE [LARGE SCALE GENOMIC DNA]</scope>
    <source>
        <strain evidence="10 11">A8</strain>
    </source>
</reference>
<keyword evidence="5 10" id="KW-0418">Kinase</keyword>
<evidence type="ECO:0000256" key="3">
    <source>
        <dbReference type="ARBA" id="ARBA00022679"/>
    </source>
</evidence>
<dbReference type="GO" id="GO:0005524">
    <property type="term" value="F:ATP binding"/>
    <property type="evidence" value="ECO:0007669"/>
    <property type="project" value="UniProtKB-KW"/>
</dbReference>
<protein>
    <recommendedName>
        <fullName evidence="1">non-specific serine/threonine protein kinase</fullName>
        <ecNumber evidence="1">2.7.11.1</ecNumber>
    </recommendedName>
</protein>
<evidence type="ECO:0000256" key="1">
    <source>
        <dbReference type="ARBA" id="ARBA00012513"/>
    </source>
</evidence>
<keyword evidence="11" id="KW-1185">Reference proteome</keyword>
<evidence type="ECO:0000256" key="5">
    <source>
        <dbReference type="ARBA" id="ARBA00022777"/>
    </source>
</evidence>
<comment type="catalytic activity">
    <reaction evidence="8">
        <text>L-seryl-[protein] + ATP = O-phospho-L-seryl-[protein] + ADP + H(+)</text>
        <dbReference type="Rhea" id="RHEA:17989"/>
        <dbReference type="Rhea" id="RHEA-COMP:9863"/>
        <dbReference type="Rhea" id="RHEA-COMP:11604"/>
        <dbReference type="ChEBI" id="CHEBI:15378"/>
        <dbReference type="ChEBI" id="CHEBI:29999"/>
        <dbReference type="ChEBI" id="CHEBI:30616"/>
        <dbReference type="ChEBI" id="CHEBI:83421"/>
        <dbReference type="ChEBI" id="CHEBI:456216"/>
        <dbReference type="EC" id="2.7.11.1"/>
    </reaction>
</comment>
<sequence length="211" mass="24625">MLLKADELGRIEITERDGVRVIRRDIVAARWWARAFARRAAAREARALARLDGIDGVPALLRWDGRELLRSYIAGAPMQQAQPRDRAYYREALRLLARLHRRGIVHNDLAKEPNWLVRADGRPALVDFQIAWTRGKRGALFRLLAREDLRHLLKHKRTYCPEALSARQRDILNTPAPHSRLWRATGKRLYKLIARRVFGYWDNEGQGRIRD</sequence>
<organism evidence="10 11">
    <name type="scientific">Dyella japonica A8</name>
    <dbReference type="NCBI Taxonomy" id="1217721"/>
    <lineage>
        <taxon>Bacteria</taxon>
        <taxon>Pseudomonadati</taxon>
        <taxon>Pseudomonadota</taxon>
        <taxon>Gammaproteobacteria</taxon>
        <taxon>Lysobacterales</taxon>
        <taxon>Rhodanobacteraceae</taxon>
        <taxon>Dyella</taxon>
    </lineage>
</organism>
<dbReference type="PATRIC" id="fig|1217721.7.peg.4179"/>